<proteinExistence type="inferred from homology"/>
<dbReference type="PANTHER" id="PTHR43133:SF62">
    <property type="entry name" value="RNA POLYMERASE SIGMA FACTOR SIGZ"/>
    <property type="match status" value="1"/>
</dbReference>
<gene>
    <name evidence="9" type="ORF">U1T56_22710</name>
</gene>
<evidence type="ECO:0000256" key="4">
    <source>
        <dbReference type="ARBA" id="ARBA00023125"/>
    </source>
</evidence>
<dbReference type="InterPro" id="IPR013324">
    <property type="entry name" value="RNA_pol_sigma_r3/r4-like"/>
</dbReference>
<dbReference type="InterPro" id="IPR000838">
    <property type="entry name" value="RNA_pol_sigma70_ECF_CS"/>
</dbReference>
<dbReference type="PANTHER" id="PTHR43133">
    <property type="entry name" value="RNA POLYMERASE ECF-TYPE SIGMA FACTO"/>
    <property type="match status" value="1"/>
</dbReference>
<keyword evidence="3 6" id="KW-0731">Sigma factor</keyword>
<name>A0ABU8XXQ4_9PROT</name>
<keyword evidence="10" id="KW-1185">Reference proteome</keyword>
<dbReference type="SUPFAM" id="SSF88659">
    <property type="entry name" value="Sigma3 and sigma4 domains of RNA polymerase sigma factors"/>
    <property type="match status" value="1"/>
</dbReference>
<reference evidence="9 10" key="1">
    <citation type="submission" date="2024-01" db="EMBL/GenBank/DDBJ databases">
        <title>Multi-omics insights into the function and evolution of sodium benzoate biodegradation pathways in Benzoatithermus flavus gen. nov., sp. nov. from hot spring.</title>
        <authorList>
            <person name="Hu C.-J."/>
            <person name="Li W.-J."/>
        </authorList>
    </citation>
    <scope>NUCLEOTIDE SEQUENCE [LARGE SCALE GENOMIC DNA]</scope>
    <source>
        <strain evidence="9 10">SYSU G07066</strain>
    </source>
</reference>
<dbReference type="SUPFAM" id="SSF88946">
    <property type="entry name" value="Sigma2 domain of RNA polymerase sigma factors"/>
    <property type="match status" value="1"/>
</dbReference>
<dbReference type="PROSITE" id="PS01063">
    <property type="entry name" value="SIGMA70_ECF"/>
    <property type="match status" value="1"/>
</dbReference>
<evidence type="ECO:0000256" key="3">
    <source>
        <dbReference type="ARBA" id="ARBA00023082"/>
    </source>
</evidence>
<dbReference type="RefSeq" id="WP_418161824.1">
    <property type="nucleotide sequence ID" value="NZ_JBBLZC010000039.1"/>
</dbReference>
<dbReference type="InterPro" id="IPR013249">
    <property type="entry name" value="RNA_pol_sigma70_r4_t2"/>
</dbReference>
<dbReference type="InterPro" id="IPR039425">
    <property type="entry name" value="RNA_pol_sigma-70-like"/>
</dbReference>
<dbReference type="EMBL" id="JBBLZC010000039">
    <property type="protein sequence ID" value="MEK0085977.1"/>
    <property type="molecule type" value="Genomic_DNA"/>
</dbReference>
<keyword evidence="4 6" id="KW-0238">DNA-binding</keyword>
<dbReference type="Proteomes" id="UP001375743">
    <property type="component" value="Unassembled WGS sequence"/>
</dbReference>
<comment type="caution">
    <text evidence="9">The sequence shown here is derived from an EMBL/GenBank/DDBJ whole genome shotgun (WGS) entry which is preliminary data.</text>
</comment>
<dbReference type="InterPro" id="IPR014284">
    <property type="entry name" value="RNA_pol_sigma-70_dom"/>
</dbReference>
<dbReference type="InterPro" id="IPR007627">
    <property type="entry name" value="RNA_pol_sigma70_r2"/>
</dbReference>
<evidence type="ECO:0000256" key="5">
    <source>
        <dbReference type="ARBA" id="ARBA00023163"/>
    </source>
</evidence>
<evidence type="ECO:0000259" key="8">
    <source>
        <dbReference type="Pfam" id="PF08281"/>
    </source>
</evidence>
<dbReference type="Gene3D" id="1.10.1740.10">
    <property type="match status" value="1"/>
</dbReference>
<keyword evidence="2 6" id="KW-0805">Transcription regulation</keyword>
<protein>
    <recommendedName>
        <fullName evidence="6">RNA polymerase sigma factor</fullName>
    </recommendedName>
</protein>
<feature type="domain" description="RNA polymerase sigma factor 70 region 4 type 2" evidence="8">
    <location>
        <begin position="157"/>
        <end position="208"/>
    </location>
</feature>
<evidence type="ECO:0000259" key="7">
    <source>
        <dbReference type="Pfam" id="PF04542"/>
    </source>
</evidence>
<dbReference type="InterPro" id="IPR013325">
    <property type="entry name" value="RNA_pol_sigma_r2"/>
</dbReference>
<evidence type="ECO:0000256" key="1">
    <source>
        <dbReference type="ARBA" id="ARBA00010641"/>
    </source>
</evidence>
<dbReference type="CDD" id="cd06171">
    <property type="entry name" value="Sigma70_r4"/>
    <property type="match status" value="1"/>
</dbReference>
<dbReference type="InterPro" id="IPR036388">
    <property type="entry name" value="WH-like_DNA-bd_sf"/>
</dbReference>
<evidence type="ECO:0000256" key="6">
    <source>
        <dbReference type="RuleBase" id="RU000716"/>
    </source>
</evidence>
<dbReference type="Gene3D" id="1.10.10.10">
    <property type="entry name" value="Winged helix-like DNA-binding domain superfamily/Winged helix DNA-binding domain"/>
    <property type="match status" value="1"/>
</dbReference>
<feature type="domain" description="RNA polymerase sigma-70 region 2" evidence="7">
    <location>
        <begin position="61"/>
        <end position="125"/>
    </location>
</feature>
<evidence type="ECO:0000256" key="2">
    <source>
        <dbReference type="ARBA" id="ARBA00023015"/>
    </source>
</evidence>
<keyword evidence="5 6" id="KW-0804">Transcription</keyword>
<evidence type="ECO:0000313" key="9">
    <source>
        <dbReference type="EMBL" id="MEK0085977.1"/>
    </source>
</evidence>
<dbReference type="Pfam" id="PF04542">
    <property type="entry name" value="Sigma70_r2"/>
    <property type="match status" value="1"/>
</dbReference>
<organism evidence="9 10">
    <name type="scientific">Benzoatithermus flavus</name>
    <dbReference type="NCBI Taxonomy" id="3108223"/>
    <lineage>
        <taxon>Bacteria</taxon>
        <taxon>Pseudomonadati</taxon>
        <taxon>Pseudomonadota</taxon>
        <taxon>Alphaproteobacteria</taxon>
        <taxon>Geminicoccales</taxon>
        <taxon>Geminicoccaceae</taxon>
        <taxon>Benzoatithermus</taxon>
    </lineage>
</organism>
<evidence type="ECO:0000313" key="10">
    <source>
        <dbReference type="Proteomes" id="UP001375743"/>
    </source>
</evidence>
<dbReference type="Pfam" id="PF08281">
    <property type="entry name" value="Sigma70_r4_2"/>
    <property type="match status" value="1"/>
</dbReference>
<accession>A0ABU8XXQ4</accession>
<dbReference type="NCBIfam" id="TIGR02937">
    <property type="entry name" value="sigma70-ECF"/>
    <property type="match status" value="1"/>
</dbReference>
<sequence length="217" mass="24560">MLGDTVSILAASCCLALPRGARKMAIMDTRETGSEADLEADMHAVAQMRDRSAFGRIFAFYGPRVKAYLRRLGAEDAVAEDLTQEVMLAVWHRAHQFDRSRASLSTWIFRIARNKRIDALRRERRPELDMDDPALAPDDERTLRGDRHAEVEEARHLVMRAVERLPAEQAQLLRIFYFEEKPHSAIAEEVGLPLGTVKSRLRLALSKLRALLDGLDG</sequence>
<comment type="similarity">
    <text evidence="1 6">Belongs to the sigma-70 factor family. ECF subfamily.</text>
</comment>